<dbReference type="Proteomes" id="UP001190700">
    <property type="component" value="Unassembled WGS sequence"/>
</dbReference>
<evidence type="ECO:0000256" key="1">
    <source>
        <dbReference type="SAM" id="MobiDB-lite"/>
    </source>
</evidence>
<reference evidence="2 3" key="1">
    <citation type="journal article" date="2015" name="Genome Biol. Evol.">
        <title>Comparative Genomics of a Bacterivorous Green Alga Reveals Evolutionary Causalities and Consequences of Phago-Mixotrophic Mode of Nutrition.</title>
        <authorList>
            <person name="Burns J.A."/>
            <person name="Paasch A."/>
            <person name="Narechania A."/>
            <person name="Kim E."/>
        </authorList>
    </citation>
    <scope>NUCLEOTIDE SEQUENCE [LARGE SCALE GENOMIC DNA]</scope>
    <source>
        <strain evidence="2 3">PLY_AMNH</strain>
    </source>
</reference>
<feature type="region of interest" description="Disordered" evidence="1">
    <location>
        <begin position="241"/>
        <end position="270"/>
    </location>
</feature>
<dbReference type="EMBL" id="LGRX02030310">
    <property type="protein sequence ID" value="KAK3245821.1"/>
    <property type="molecule type" value="Genomic_DNA"/>
</dbReference>
<dbReference type="AlphaFoldDB" id="A0AAE0BZT7"/>
<sequence>MDVGQSACHREAAVIVMSTAAVCRVQKHYESANNFLCDAKPYTNKHDICSLLCISSCSYYELCNKDAACGQAERKICLFCDDTLRMRAYFVPAELEETNKAVVVYIVGYVIMVNSDKTREAVAYVTLHNETTCFVADDEHIVFDLAGRTVETAFSPGKVSIHANKDQSEKLVSLLVNSVSKCMHEFKTEFEANLINMMSTKISEIERKVTCLQYKPIKKSDRRKRLPVHTAETVKAITPDLPVNRLPPRNLDRVEPTGRPKASTPANLGKGIRGYDLRQFMSTTSVRKDAR</sequence>
<evidence type="ECO:0000313" key="3">
    <source>
        <dbReference type="Proteomes" id="UP001190700"/>
    </source>
</evidence>
<accession>A0AAE0BZT7</accession>
<evidence type="ECO:0000313" key="2">
    <source>
        <dbReference type="EMBL" id="KAK3245821.1"/>
    </source>
</evidence>
<organism evidence="2 3">
    <name type="scientific">Cymbomonas tetramitiformis</name>
    <dbReference type="NCBI Taxonomy" id="36881"/>
    <lineage>
        <taxon>Eukaryota</taxon>
        <taxon>Viridiplantae</taxon>
        <taxon>Chlorophyta</taxon>
        <taxon>Pyramimonadophyceae</taxon>
        <taxon>Pyramimonadales</taxon>
        <taxon>Pyramimonadaceae</taxon>
        <taxon>Cymbomonas</taxon>
    </lineage>
</organism>
<proteinExistence type="predicted"/>
<keyword evidence="3" id="KW-1185">Reference proteome</keyword>
<protein>
    <submittedName>
        <fullName evidence="2">Uncharacterized protein</fullName>
    </submittedName>
</protein>
<gene>
    <name evidence="2" type="ORF">CYMTET_44642</name>
</gene>
<name>A0AAE0BZT7_9CHLO</name>
<comment type="caution">
    <text evidence="2">The sequence shown here is derived from an EMBL/GenBank/DDBJ whole genome shotgun (WGS) entry which is preliminary data.</text>
</comment>